<protein>
    <submittedName>
        <fullName evidence="9">AP2/ERF domain-containing protein</fullName>
    </submittedName>
</protein>
<dbReference type="InterPro" id="IPR036955">
    <property type="entry name" value="AP2/ERF_dom_sf"/>
</dbReference>
<reference evidence="9 10" key="1">
    <citation type="journal article" date="2018" name="Mol. Plant">
        <title>The genome of Artemisia annua provides insight into the evolution of Asteraceae family and artemisinin biosynthesis.</title>
        <authorList>
            <person name="Shen Q."/>
            <person name="Zhang L."/>
            <person name="Liao Z."/>
            <person name="Wang S."/>
            <person name="Yan T."/>
            <person name="Shi P."/>
            <person name="Liu M."/>
            <person name="Fu X."/>
            <person name="Pan Q."/>
            <person name="Wang Y."/>
            <person name="Lv Z."/>
            <person name="Lu X."/>
            <person name="Zhang F."/>
            <person name="Jiang W."/>
            <person name="Ma Y."/>
            <person name="Chen M."/>
            <person name="Hao X."/>
            <person name="Li L."/>
            <person name="Tang Y."/>
            <person name="Lv G."/>
            <person name="Zhou Y."/>
            <person name="Sun X."/>
            <person name="Brodelius P.E."/>
            <person name="Rose J.K.C."/>
            <person name="Tang K."/>
        </authorList>
    </citation>
    <scope>NUCLEOTIDE SEQUENCE [LARGE SCALE GENOMIC DNA]</scope>
    <source>
        <strain evidence="10">cv. Huhao1</strain>
        <tissue evidence="9">Leaf</tissue>
    </source>
</reference>
<dbReference type="Proteomes" id="UP000245207">
    <property type="component" value="Unassembled WGS sequence"/>
</dbReference>
<dbReference type="SMART" id="SM00380">
    <property type="entry name" value="AP2"/>
    <property type="match status" value="1"/>
</dbReference>
<accession>A0A2U1N276</accession>
<dbReference type="CDD" id="cd00018">
    <property type="entry name" value="AP2"/>
    <property type="match status" value="1"/>
</dbReference>
<dbReference type="PROSITE" id="PS51032">
    <property type="entry name" value="AP2_ERF"/>
    <property type="match status" value="1"/>
</dbReference>
<evidence type="ECO:0000256" key="3">
    <source>
        <dbReference type="ARBA" id="ARBA00023125"/>
    </source>
</evidence>
<keyword evidence="3" id="KW-0238">DNA-binding</keyword>
<dbReference type="SUPFAM" id="SSF54171">
    <property type="entry name" value="DNA-binding domain"/>
    <property type="match status" value="1"/>
</dbReference>
<evidence type="ECO:0000256" key="2">
    <source>
        <dbReference type="ARBA" id="ARBA00023015"/>
    </source>
</evidence>
<evidence type="ECO:0000256" key="5">
    <source>
        <dbReference type="ARBA" id="ARBA00023163"/>
    </source>
</evidence>
<dbReference type="GO" id="GO:0003677">
    <property type="term" value="F:DNA binding"/>
    <property type="evidence" value="ECO:0007669"/>
    <property type="project" value="UniProtKB-KW"/>
</dbReference>
<dbReference type="InterPro" id="IPR016177">
    <property type="entry name" value="DNA-bd_dom_sf"/>
</dbReference>
<feature type="domain" description="AP2/ERF" evidence="8">
    <location>
        <begin position="14"/>
        <end position="70"/>
    </location>
</feature>
<evidence type="ECO:0000259" key="8">
    <source>
        <dbReference type="PROSITE" id="PS51032"/>
    </source>
</evidence>
<keyword evidence="2" id="KW-0805">Transcription regulation</keyword>
<sequence>MSDNRSTSGGTSSAYRGVRKRKYGNWVSEIREPKGKSIWLGSFDTPEMSAIAHDAISYYFRGDTSRLNFPHLANALPRPVSSSVEDIRLAAHEATLLFKPSMSEMDSGSGSGSAHTVPTNIGLSASQIQAINDAPLDSTETWMEYNNHDTQTMYFFDHTNDWEEVPDDSIWGP</sequence>
<dbReference type="STRING" id="35608.A0A2U1N276"/>
<dbReference type="InterPro" id="IPR001471">
    <property type="entry name" value="AP2/ERF_dom"/>
</dbReference>
<dbReference type="PANTHER" id="PTHR31985:SF111">
    <property type="entry name" value="ETHYLENE-RESPONSIVE TRANSCRIPTION FACTOR ERF021"/>
    <property type="match status" value="1"/>
</dbReference>
<dbReference type="Pfam" id="PF00847">
    <property type="entry name" value="AP2"/>
    <property type="match status" value="1"/>
</dbReference>
<gene>
    <name evidence="9" type="ORF">CTI12_AA315250</name>
</gene>
<comment type="caution">
    <text evidence="9">The sequence shown here is derived from an EMBL/GenBank/DDBJ whole genome shotgun (WGS) entry which is preliminary data.</text>
</comment>
<organism evidence="9 10">
    <name type="scientific">Artemisia annua</name>
    <name type="common">Sweet wormwood</name>
    <dbReference type="NCBI Taxonomy" id="35608"/>
    <lineage>
        <taxon>Eukaryota</taxon>
        <taxon>Viridiplantae</taxon>
        <taxon>Streptophyta</taxon>
        <taxon>Embryophyta</taxon>
        <taxon>Tracheophyta</taxon>
        <taxon>Spermatophyta</taxon>
        <taxon>Magnoliopsida</taxon>
        <taxon>eudicotyledons</taxon>
        <taxon>Gunneridae</taxon>
        <taxon>Pentapetalae</taxon>
        <taxon>asterids</taxon>
        <taxon>campanulids</taxon>
        <taxon>Asterales</taxon>
        <taxon>Asteraceae</taxon>
        <taxon>Asteroideae</taxon>
        <taxon>Anthemideae</taxon>
        <taxon>Artemisiinae</taxon>
        <taxon>Artemisia</taxon>
    </lineage>
</organism>
<dbReference type="Gene3D" id="3.30.730.10">
    <property type="entry name" value="AP2/ERF domain"/>
    <property type="match status" value="1"/>
</dbReference>
<evidence type="ECO:0000256" key="6">
    <source>
        <dbReference type="ARBA" id="ARBA00023242"/>
    </source>
</evidence>
<dbReference type="InterPro" id="IPR051032">
    <property type="entry name" value="AP2/ERF_TF_ERF_subfamily"/>
</dbReference>
<evidence type="ECO:0000313" key="10">
    <source>
        <dbReference type="Proteomes" id="UP000245207"/>
    </source>
</evidence>
<comment type="subcellular location">
    <subcellularLocation>
        <location evidence="1">Nucleus</location>
    </subcellularLocation>
</comment>
<evidence type="ECO:0000256" key="4">
    <source>
        <dbReference type="ARBA" id="ARBA00023159"/>
    </source>
</evidence>
<keyword evidence="6" id="KW-0539">Nucleus</keyword>
<keyword evidence="4" id="KW-0010">Activator</keyword>
<dbReference type="AlphaFoldDB" id="A0A2U1N276"/>
<comment type="similarity">
    <text evidence="7">Belongs to the AP2/ERF transcription factor family. ERF subfamily.</text>
</comment>
<evidence type="ECO:0000313" key="9">
    <source>
        <dbReference type="EMBL" id="PWA67593.1"/>
    </source>
</evidence>
<dbReference type="PRINTS" id="PR00367">
    <property type="entry name" value="ETHRSPELEMNT"/>
</dbReference>
<keyword evidence="10" id="KW-1185">Reference proteome</keyword>
<dbReference type="PANTHER" id="PTHR31985">
    <property type="entry name" value="ETHYLENE-RESPONSIVE TRANSCRIPTION FACTOR ERF042-RELATED"/>
    <property type="match status" value="1"/>
</dbReference>
<proteinExistence type="inferred from homology"/>
<evidence type="ECO:0000256" key="1">
    <source>
        <dbReference type="ARBA" id="ARBA00004123"/>
    </source>
</evidence>
<dbReference type="EMBL" id="PKPP01003806">
    <property type="protein sequence ID" value="PWA67593.1"/>
    <property type="molecule type" value="Genomic_DNA"/>
</dbReference>
<dbReference type="GO" id="GO:0005634">
    <property type="term" value="C:nucleus"/>
    <property type="evidence" value="ECO:0007669"/>
    <property type="project" value="UniProtKB-SubCell"/>
</dbReference>
<keyword evidence="5" id="KW-0804">Transcription</keyword>
<name>A0A2U1N276_ARTAN</name>
<evidence type="ECO:0000256" key="7">
    <source>
        <dbReference type="ARBA" id="ARBA00024343"/>
    </source>
</evidence>
<dbReference type="GO" id="GO:0003700">
    <property type="term" value="F:DNA-binding transcription factor activity"/>
    <property type="evidence" value="ECO:0007669"/>
    <property type="project" value="InterPro"/>
</dbReference>
<dbReference type="OrthoDB" id="688329at2759"/>